<accession>A0ABS8Z0Y9</accession>
<dbReference type="Gene3D" id="3.90.850.10">
    <property type="entry name" value="Fumarylacetoacetase-like, C-terminal domain"/>
    <property type="match status" value="1"/>
</dbReference>
<evidence type="ECO:0000256" key="1">
    <source>
        <dbReference type="ARBA" id="ARBA00010211"/>
    </source>
</evidence>
<protein>
    <submittedName>
        <fullName evidence="4">Fumarylacetoacetate hydrolase family protein</fullName>
    </submittedName>
</protein>
<evidence type="ECO:0000259" key="3">
    <source>
        <dbReference type="Pfam" id="PF01557"/>
    </source>
</evidence>
<gene>
    <name evidence="4" type="ORF">LWC34_02035</name>
</gene>
<keyword evidence="5" id="KW-1185">Reference proteome</keyword>
<dbReference type="PANTHER" id="PTHR42796:SF4">
    <property type="entry name" value="FUMARYLACETOACETATE HYDROLASE DOMAIN-CONTAINING PROTEIN 2A"/>
    <property type="match status" value="1"/>
</dbReference>
<dbReference type="SUPFAM" id="SSF56529">
    <property type="entry name" value="FAH"/>
    <property type="match status" value="1"/>
</dbReference>
<dbReference type="EMBL" id="JAJVCN010000001">
    <property type="protein sequence ID" value="MCE7001626.1"/>
    <property type="molecule type" value="Genomic_DNA"/>
</dbReference>
<organism evidence="4 5">
    <name type="scientific">Kibdelosporangium philippinense</name>
    <dbReference type="NCBI Taxonomy" id="211113"/>
    <lineage>
        <taxon>Bacteria</taxon>
        <taxon>Bacillati</taxon>
        <taxon>Actinomycetota</taxon>
        <taxon>Actinomycetes</taxon>
        <taxon>Pseudonocardiales</taxon>
        <taxon>Pseudonocardiaceae</taxon>
        <taxon>Kibdelosporangium</taxon>
    </lineage>
</organism>
<proteinExistence type="inferred from homology"/>
<dbReference type="InterPro" id="IPR011234">
    <property type="entry name" value="Fumarylacetoacetase-like_C"/>
</dbReference>
<feature type="domain" description="Fumarylacetoacetase-like C-terminal" evidence="3">
    <location>
        <begin position="76"/>
        <end position="278"/>
    </location>
</feature>
<reference evidence="4 5" key="1">
    <citation type="submission" date="2021-12" db="EMBL/GenBank/DDBJ databases">
        <title>Genome sequence of Kibdelosporangium philippinense ATCC 49844.</title>
        <authorList>
            <person name="Fedorov E.A."/>
            <person name="Omeragic M."/>
            <person name="Shalygina K.F."/>
            <person name="Maclea K.S."/>
        </authorList>
    </citation>
    <scope>NUCLEOTIDE SEQUENCE [LARGE SCALE GENOMIC DNA]</scope>
    <source>
        <strain evidence="4 5">ATCC 49844</strain>
    </source>
</reference>
<evidence type="ECO:0000256" key="2">
    <source>
        <dbReference type="ARBA" id="ARBA00022723"/>
    </source>
</evidence>
<keyword evidence="4" id="KW-0378">Hydrolase</keyword>
<dbReference type="PANTHER" id="PTHR42796">
    <property type="entry name" value="FUMARYLACETOACETATE HYDROLASE DOMAIN-CONTAINING PROTEIN 2A-RELATED"/>
    <property type="match status" value="1"/>
</dbReference>
<dbReference type="GO" id="GO:0016787">
    <property type="term" value="F:hydrolase activity"/>
    <property type="evidence" value="ECO:0007669"/>
    <property type="project" value="UniProtKB-KW"/>
</dbReference>
<dbReference type="RefSeq" id="WP_233722687.1">
    <property type="nucleotide sequence ID" value="NZ_JAJVCN010000001.1"/>
</dbReference>
<sequence length="282" mass="29980">MRFANICGRLSLVTWSSTVVDLAEASGGQFGPNPQSGYEQWPRLLDFVRSLDLATVPTRQVSREEFGNPVPAPRQVFAIGLNYADHAAESSFAVPESPAVFTKYVTSLTGPTGEIKLPAGDVDWEVELVVVIGRRAEGVNAAQAWDHIAGVTVGQDISERVLQRVGPAPQFSLAKSYPGFGPMGPVVVTPDELEDPDALELGCLVNGEKVQAGSTTDLVFSVPELVERLSAVTPLLPGDVIFTGTPAGVGIGRTPPRFLKPGDELVSYITGIGEMRHVMVAS</sequence>
<dbReference type="InterPro" id="IPR036663">
    <property type="entry name" value="Fumarylacetoacetase_C_sf"/>
</dbReference>
<keyword evidence="2" id="KW-0479">Metal-binding</keyword>
<comment type="caution">
    <text evidence="4">The sequence shown here is derived from an EMBL/GenBank/DDBJ whole genome shotgun (WGS) entry which is preliminary data.</text>
</comment>
<evidence type="ECO:0000313" key="4">
    <source>
        <dbReference type="EMBL" id="MCE7001626.1"/>
    </source>
</evidence>
<dbReference type="Pfam" id="PF01557">
    <property type="entry name" value="FAA_hydrolase"/>
    <property type="match status" value="1"/>
</dbReference>
<dbReference type="Proteomes" id="UP001521150">
    <property type="component" value="Unassembled WGS sequence"/>
</dbReference>
<evidence type="ECO:0000313" key="5">
    <source>
        <dbReference type="Proteomes" id="UP001521150"/>
    </source>
</evidence>
<dbReference type="InterPro" id="IPR051121">
    <property type="entry name" value="FAH"/>
</dbReference>
<comment type="similarity">
    <text evidence="1">Belongs to the FAH family.</text>
</comment>
<name>A0ABS8Z0Y9_9PSEU</name>